<dbReference type="PANTHER" id="PTHR10587">
    <property type="entry name" value="GLYCOSYL TRANSFERASE-RELATED"/>
    <property type="match status" value="1"/>
</dbReference>
<sequence>MRSKFSVHLFIFLFIILIAYGTIQNPFSVNYIDQLKQESIMVSKMQDPLYEKIATEAKKYEKEPIDAVADKVWKAVPGYNGLEVDIEASYQKMKKEAVFDKHKLVFRELEPKVHLEDLPPLPIYKGNPEKPMVSLLVNVAWGNEYLPDMLKIMNKHDVKSTFFLDGSWVKNNPKLAKMILEEGHEIGNHAYSHPDMKQLSAARIKEELNKTNEVIYATLEVTPKWFAPPSGSFRQEVVDIAANLNMKTIMWSVDTVDWKRPDPQSMAQRVLGKVHPGAMVLMHPTSSTAAGLEQMIVGIKNKGYQIGTVSHLMDESRINFGVTLD</sequence>
<dbReference type="NCBIfam" id="TIGR02873">
    <property type="entry name" value="spore_ylxY"/>
    <property type="match status" value="1"/>
</dbReference>
<evidence type="ECO:0000313" key="3">
    <source>
        <dbReference type="Proteomes" id="UP001148125"/>
    </source>
</evidence>
<gene>
    <name evidence="2" type="ORF">N7Z68_05935</name>
</gene>
<proteinExistence type="predicted"/>
<dbReference type="SUPFAM" id="SSF88713">
    <property type="entry name" value="Glycoside hydrolase/deacetylase"/>
    <property type="match status" value="1"/>
</dbReference>
<organism evidence="2 3">
    <name type="scientific">Alkalihalobacterium chitinilyticum</name>
    <dbReference type="NCBI Taxonomy" id="2980103"/>
    <lineage>
        <taxon>Bacteria</taxon>
        <taxon>Bacillati</taxon>
        <taxon>Bacillota</taxon>
        <taxon>Bacilli</taxon>
        <taxon>Bacillales</taxon>
        <taxon>Bacillaceae</taxon>
        <taxon>Alkalihalobacterium</taxon>
    </lineage>
</organism>
<evidence type="ECO:0000259" key="1">
    <source>
        <dbReference type="PROSITE" id="PS51677"/>
    </source>
</evidence>
<dbReference type="Pfam" id="PF01522">
    <property type="entry name" value="Polysacc_deac_1"/>
    <property type="match status" value="1"/>
</dbReference>
<evidence type="ECO:0000313" key="2">
    <source>
        <dbReference type="EMBL" id="MDE5412917.1"/>
    </source>
</evidence>
<dbReference type="EMBL" id="JAOTPO010000003">
    <property type="protein sequence ID" value="MDE5412917.1"/>
    <property type="molecule type" value="Genomic_DNA"/>
</dbReference>
<accession>A0ABT5VDX0</accession>
<dbReference type="CDD" id="cd10950">
    <property type="entry name" value="CE4_BsYlxY_like"/>
    <property type="match status" value="1"/>
</dbReference>
<reference evidence="2" key="1">
    <citation type="submission" date="2024-05" db="EMBL/GenBank/DDBJ databases">
        <title>Alkalihalobacillus sp. strain MEB203 novel alkaliphilic bacterium from Lonar Lake, India.</title>
        <authorList>
            <person name="Joshi A."/>
            <person name="Thite S."/>
            <person name="Mengade P."/>
        </authorList>
    </citation>
    <scope>NUCLEOTIDE SEQUENCE</scope>
    <source>
        <strain evidence="2">MEB 203</strain>
    </source>
</reference>
<comment type="caution">
    <text evidence="2">The sequence shown here is derived from an EMBL/GenBank/DDBJ whole genome shotgun (WGS) entry which is preliminary data.</text>
</comment>
<dbReference type="InterPro" id="IPR014228">
    <property type="entry name" value="Spore_polysacc_deacetyl_YlxY"/>
</dbReference>
<name>A0ABT5VDX0_9BACI</name>
<feature type="domain" description="NodB homology" evidence="1">
    <location>
        <begin position="131"/>
        <end position="307"/>
    </location>
</feature>
<protein>
    <submittedName>
        <fullName evidence="2">Polysaccharide deacetylase family protein</fullName>
    </submittedName>
</protein>
<dbReference type="Gene3D" id="3.20.20.370">
    <property type="entry name" value="Glycoside hydrolase/deacetylase"/>
    <property type="match status" value="1"/>
</dbReference>
<dbReference type="RefSeq" id="WP_275117547.1">
    <property type="nucleotide sequence ID" value="NZ_JAOTPO010000003.1"/>
</dbReference>
<dbReference type="InterPro" id="IPR002509">
    <property type="entry name" value="NODB_dom"/>
</dbReference>
<dbReference type="PANTHER" id="PTHR10587:SF80">
    <property type="entry name" value="CHITOOLIGOSACCHARIDE DEACETYLASE"/>
    <property type="match status" value="1"/>
</dbReference>
<dbReference type="InterPro" id="IPR011330">
    <property type="entry name" value="Glyco_hydro/deAcase_b/a-brl"/>
</dbReference>
<dbReference type="PROSITE" id="PS51677">
    <property type="entry name" value="NODB"/>
    <property type="match status" value="1"/>
</dbReference>
<dbReference type="InterPro" id="IPR050248">
    <property type="entry name" value="Polysacc_deacetylase_ArnD"/>
</dbReference>
<keyword evidence="3" id="KW-1185">Reference proteome</keyword>
<dbReference type="Proteomes" id="UP001148125">
    <property type="component" value="Unassembled WGS sequence"/>
</dbReference>